<evidence type="ECO:0000256" key="13">
    <source>
        <dbReference type="ARBA" id="ARBA00036422"/>
    </source>
</evidence>
<dbReference type="GO" id="GO:0005543">
    <property type="term" value="F:phospholipid binding"/>
    <property type="evidence" value="ECO:0007669"/>
    <property type="project" value="Ensembl"/>
</dbReference>
<dbReference type="GO" id="GO:0090026">
    <property type="term" value="P:positive regulation of monocyte chemotaxis"/>
    <property type="evidence" value="ECO:0007669"/>
    <property type="project" value="Ensembl"/>
</dbReference>
<gene>
    <name evidence="30" type="primary">PLA2G7</name>
</gene>
<feature type="signal peptide" evidence="29">
    <location>
        <begin position="1"/>
        <end position="21"/>
    </location>
</feature>
<evidence type="ECO:0000256" key="28">
    <source>
        <dbReference type="PIRSR" id="PIRSR018169-1"/>
    </source>
</evidence>
<comment type="catalytic activity">
    <reaction evidence="16">
        <text>1-O-octadecyl-2-acetyl-sn-glycero-3-phosphocholine + H2O = 1-O-octadecyl-sn-glycero-3-phosphocholine + acetate + H(+)</text>
        <dbReference type="Rhea" id="RHEA:41183"/>
        <dbReference type="ChEBI" id="CHEBI:15377"/>
        <dbReference type="ChEBI" id="CHEBI:15378"/>
        <dbReference type="ChEBI" id="CHEBI:30089"/>
        <dbReference type="ChEBI" id="CHEBI:52450"/>
        <dbReference type="ChEBI" id="CHEBI:75216"/>
    </reaction>
    <physiologicalReaction direction="left-to-right" evidence="16">
        <dbReference type="Rhea" id="RHEA:41184"/>
    </physiologicalReaction>
</comment>
<evidence type="ECO:0000256" key="29">
    <source>
        <dbReference type="SAM" id="SignalP"/>
    </source>
</evidence>
<dbReference type="Pfam" id="PF03403">
    <property type="entry name" value="PAF-AH_p_II"/>
    <property type="match status" value="1"/>
</dbReference>
<evidence type="ECO:0000256" key="23">
    <source>
        <dbReference type="ARBA" id="ARBA00048485"/>
    </source>
</evidence>
<evidence type="ECO:0000256" key="12">
    <source>
        <dbReference type="ARBA" id="ARBA00036371"/>
    </source>
</evidence>
<dbReference type="GO" id="GO:0034638">
    <property type="term" value="P:phosphatidylcholine catabolic process"/>
    <property type="evidence" value="ECO:0007669"/>
    <property type="project" value="Ensembl"/>
</dbReference>
<keyword evidence="4" id="KW-0964">Secreted</keyword>
<reference evidence="30" key="2">
    <citation type="submission" date="2025-09" db="UniProtKB">
        <authorList>
            <consortium name="Ensembl"/>
        </authorList>
    </citation>
    <scope>IDENTIFICATION</scope>
</reference>
<comment type="catalytic activity">
    <reaction evidence="15">
        <text>1-O-dodecyl-2-acetyl-sn-glycero-3-phosphocholine + H2O = 1-O-dodecyl-sn-glycero-3-phosphocholine + acetate + H(+)</text>
        <dbReference type="Rhea" id="RHEA:41372"/>
        <dbReference type="ChEBI" id="CHEBI:15377"/>
        <dbReference type="ChEBI" id="CHEBI:15378"/>
        <dbReference type="ChEBI" id="CHEBI:30089"/>
        <dbReference type="ChEBI" id="CHEBI:78103"/>
        <dbReference type="ChEBI" id="CHEBI:78104"/>
    </reaction>
    <physiologicalReaction direction="left-to-right" evidence="15">
        <dbReference type="Rhea" id="RHEA:41373"/>
    </physiologicalReaction>
</comment>
<comment type="catalytic activity">
    <reaction evidence="21">
        <text>1-hexadecanoyl-2-(9-oxononanoyl)-sn-glycero-3-phosphocholine + H2O = 9-oxononanoate + 1-hexadecanoyl-sn-glycero-3-phosphocholine + H(+)</text>
        <dbReference type="Rhea" id="RHEA:41179"/>
        <dbReference type="ChEBI" id="CHEBI:15377"/>
        <dbReference type="ChEBI" id="CHEBI:15378"/>
        <dbReference type="ChEBI" id="CHEBI:61042"/>
        <dbReference type="ChEBI" id="CHEBI:72998"/>
        <dbReference type="ChEBI" id="CHEBI:77812"/>
    </reaction>
    <physiologicalReaction direction="left-to-right" evidence="21">
        <dbReference type="Rhea" id="RHEA:41180"/>
    </physiologicalReaction>
</comment>
<dbReference type="OMA" id="GSVHHNF"/>
<dbReference type="RefSeq" id="XP_013372552.1">
    <property type="nucleotide sequence ID" value="XM_013517098.1"/>
</dbReference>
<evidence type="ECO:0000256" key="27">
    <source>
        <dbReference type="PIRNR" id="PIRNR018169"/>
    </source>
</evidence>
<proteinExistence type="inferred from homology"/>
<evidence type="ECO:0000256" key="1">
    <source>
        <dbReference type="ARBA" id="ARBA00004239"/>
    </source>
</evidence>
<dbReference type="GO" id="GO:0062234">
    <property type="term" value="P:platelet activating factor catabolic process"/>
    <property type="evidence" value="ECO:0007669"/>
    <property type="project" value="Ensembl"/>
</dbReference>
<feature type="active site" description="Nucleophile" evidence="28">
    <location>
        <position position="271"/>
    </location>
</feature>
<dbReference type="EC" id="3.1.1.47" evidence="3 27"/>
<evidence type="ECO:0000256" key="16">
    <source>
        <dbReference type="ARBA" id="ARBA00036871"/>
    </source>
</evidence>
<dbReference type="RefSeq" id="XP_005389922.1">
    <property type="nucleotide sequence ID" value="XM_005389865.2"/>
</dbReference>
<comment type="similarity">
    <text evidence="2">Belongs to the AB hydrolase superfamily. Lipase family.</text>
</comment>
<keyword evidence="10" id="KW-0325">Glycoprotein</keyword>
<dbReference type="GO" id="GO:0034362">
    <property type="term" value="C:low-density lipoprotein particle"/>
    <property type="evidence" value="ECO:0007669"/>
    <property type="project" value="Ensembl"/>
</dbReference>
<evidence type="ECO:0000256" key="2">
    <source>
        <dbReference type="ARBA" id="ARBA00010701"/>
    </source>
</evidence>
<comment type="catalytic activity">
    <reaction evidence="12">
        <text>1-O-tetradecyl-2-acetyl-sn-glycero-3-phosphocholine + H2O = 1-O-tetradecyl-sn-glycero-3-phosphocholine + acetate + H(+)</text>
        <dbReference type="Rhea" id="RHEA:41368"/>
        <dbReference type="ChEBI" id="CHEBI:15377"/>
        <dbReference type="ChEBI" id="CHEBI:15378"/>
        <dbReference type="ChEBI" id="CHEBI:30089"/>
        <dbReference type="ChEBI" id="CHEBI:78101"/>
        <dbReference type="ChEBI" id="CHEBI:78102"/>
    </reaction>
    <physiologicalReaction direction="left-to-right" evidence="12">
        <dbReference type="Rhea" id="RHEA:41369"/>
    </physiologicalReaction>
</comment>
<dbReference type="Ensembl" id="ENSCLAT00000016125.1">
    <property type="protein sequence ID" value="ENSCLAP00000015961.1"/>
    <property type="gene ID" value="ENSCLAG00000010984.1"/>
</dbReference>
<comment type="catalytic activity">
    <reaction evidence="20">
        <text>1-hexadecanoyl-2-propionyl-sn-glycero-3-phosphocholine + H2O = propanoate + 1-hexadecanoyl-sn-glycero-3-phosphocholine + H(+)</text>
        <dbReference type="Rhea" id="RHEA:41191"/>
        <dbReference type="ChEBI" id="CHEBI:15377"/>
        <dbReference type="ChEBI" id="CHEBI:15378"/>
        <dbReference type="ChEBI" id="CHEBI:17272"/>
        <dbReference type="ChEBI" id="CHEBI:72998"/>
        <dbReference type="ChEBI" id="CHEBI:77831"/>
    </reaction>
    <physiologicalReaction direction="left-to-right" evidence="20">
        <dbReference type="Rhea" id="RHEA:41192"/>
    </physiologicalReaction>
</comment>
<evidence type="ECO:0000313" key="30">
    <source>
        <dbReference type="Ensembl" id="ENSCLAP00000015961.1"/>
    </source>
</evidence>
<evidence type="ECO:0000256" key="24">
    <source>
        <dbReference type="ARBA" id="ARBA00048886"/>
    </source>
</evidence>
<evidence type="ECO:0000256" key="3">
    <source>
        <dbReference type="ARBA" id="ARBA00013201"/>
    </source>
</evidence>
<evidence type="ECO:0000256" key="8">
    <source>
        <dbReference type="ARBA" id="ARBA00022963"/>
    </source>
</evidence>
<keyword evidence="5" id="KW-1208">Phospholipid metabolism</keyword>
<dbReference type="OrthoDB" id="2363873at2759"/>
<dbReference type="GO" id="GO:0034374">
    <property type="term" value="P:low-density lipoprotein particle remodeling"/>
    <property type="evidence" value="ECO:0007669"/>
    <property type="project" value="Ensembl"/>
</dbReference>
<comment type="catalytic activity">
    <reaction evidence="24">
        <text>1-hexadecanoyl-2-[9-hydroperoxy-(10E-octadecenoyl)]-sn-glycero-3-phosphocholine + H2O = 9-hydroperoxy-10E-octadecenoate + 1-hexadecanoyl-sn-glycero-3-phosphocholine + H(+)</text>
        <dbReference type="Rhea" id="RHEA:41151"/>
        <dbReference type="ChEBI" id="CHEBI:15377"/>
        <dbReference type="ChEBI" id="CHEBI:15378"/>
        <dbReference type="ChEBI" id="CHEBI:72998"/>
        <dbReference type="ChEBI" id="CHEBI:77753"/>
        <dbReference type="ChEBI" id="CHEBI:77754"/>
    </reaction>
    <physiologicalReaction direction="left-to-right" evidence="24">
        <dbReference type="Rhea" id="RHEA:41152"/>
    </physiologicalReaction>
</comment>
<comment type="catalytic activity">
    <reaction evidence="23">
        <text>1-hexadecanoyl-2-(10-hydroperoxy-8E-octadecenoyl)-sn-glycero-3-phosphocholine + H2O = 10-hydroperoxy-(8E)-octadecenoate + 1-hexadecanoyl-sn-glycero-3-phosphocholine + H(+)</text>
        <dbReference type="Rhea" id="RHEA:41155"/>
        <dbReference type="ChEBI" id="CHEBI:15377"/>
        <dbReference type="ChEBI" id="CHEBI:15378"/>
        <dbReference type="ChEBI" id="CHEBI:72998"/>
        <dbReference type="ChEBI" id="CHEBI:77749"/>
        <dbReference type="ChEBI" id="CHEBI:77755"/>
    </reaction>
    <physiologicalReaction direction="left-to-right" evidence="23">
        <dbReference type="Rhea" id="RHEA:41156"/>
    </physiologicalReaction>
</comment>
<comment type="catalytic activity">
    <reaction evidence="11">
        <text>1-O-hexadecyl-2-acetyl-sn-glycero-3-phosphocholine + H2O = 1-O-hexadecyl-sn-glycero-3-phosphocholine + acetate + H(+)</text>
        <dbReference type="Rhea" id="RHEA:40479"/>
        <dbReference type="ChEBI" id="CHEBI:15377"/>
        <dbReference type="ChEBI" id="CHEBI:15378"/>
        <dbReference type="ChEBI" id="CHEBI:30089"/>
        <dbReference type="ChEBI" id="CHEBI:44811"/>
        <dbReference type="ChEBI" id="CHEBI:64496"/>
    </reaction>
    <physiologicalReaction direction="left-to-right" evidence="11">
        <dbReference type="Rhea" id="RHEA:40480"/>
    </physiologicalReaction>
</comment>
<evidence type="ECO:0000256" key="26">
    <source>
        <dbReference type="ARBA" id="ARBA00049210"/>
    </source>
</evidence>
<evidence type="ECO:0000256" key="20">
    <source>
        <dbReference type="ARBA" id="ARBA00048106"/>
    </source>
</evidence>
<dbReference type="GO" id="GO:0034364">
    <property type="term" value="C:high-density lipoprotein particle"/>
    <property type="evidence" value="ECO:0007669"/>
    <property type="project" value="Ensembl"/>
</dbReference>
<evidence type="ECO:0000256" key="10">
    <source>
        <dbReference type="ARBA" id="ARBA00023180"/>
    </source>
</evidence>
<dbReference type="Gene3D" id="3.40.50.1820">
    <property type="entry name" value="alpha/beta hydrolase"/>
    <property type="match status" value="1"/>
</dbReference>
<dbReference type="RefSeq" id="XP_013372553.1">
    <property type="nucleotide sequence ID" value="XM_013517099.1"/>
</dbReference>
<keyword evidence="8 27" id="KW-0442">Lipid degradation</keyword>
<dbReference type="AlphaFoldDB" id="A0A8C2VHZ4"/>
<evidence type="ECO:0000256" key="18">
    <source>
        <dbReference type="ARBA" id="ARBA00047611"/>
    </source>
</evidence>
<comment type="catalytic activity">
    <reaction evidence="25">
        <text>1-hexadecanoyl-2-pentanoyl-sn-glycero-3-phosphocholine + H2O = pentanoate + 1-hexadecanoyl-sn-glycero-3-phosphocholine + H(+)</text>
        <dbReference type="Rhea" id="RHEA:41199"/>
        <dbReference type="ChEBI" id="CHEBI:15377"/>
        <dbReference type="ChEBI" id="CHEBI:15378"/>
        <dbReference type="ChEBI" id="CHEBI:31011"/>
        <dbReference type="ChEBI" id="CHEBI:72998"/>
        <dbReference type="ChEBI" id="CHEBI:77833"/>
    </reaction>
    <physiologicalReaction direction="left-to-right" evidence="25">
        <dbReference type="Rhea" id="RHEA:41200"/>
    </physiologicalReaction>
</comment>
<evidence type="ECO:0000256" key="6">
    <source>
        <dbReference type="ARBA" id="ARBA00022729"/>
    </source>
</evidence>
<evidence type="ECO:0000256" key="22">
    <source>
        <dbReference type="ARBA" id="ARBA00048471"/>
    </source>
</evidence>
<dbReference type="FunFam" id="3.40.50.1820:FF:000062">
    <property type="entry name" value="Platelet-activating factor acetylhydrolase"/>
    <property type="match status" value="1"/>
</dbReference>
<evidence type="ECO:0000256" key="9">
    <source>
        <dbReference type="ARBA" id="ARBA00023098"/>
    </source>
</evidence>
<evidence type="ECO:0000256" key="5">
    <source>
        <dbReference type="ARBA" id="ARBA00022668"/>
    </source>
</evidence>
<dbReference type="CTD" id="7941"/>
<name>A0A8C2VHZ4_CHILA</name>
<protein>
    <recommendedName>
        <fullName evidence="17 27">Platelet-activating factor acetylhydrolase</fullName>
        <ecNumber evidence="3 27">3.1.1.47</ecNumber>
    </recommendedName>
</protein>
<evidence type="ECO:0000256" key="11">
    <source>
        <dbReference type="ARBA" id="ARBA00023721"/>
    </source>
</evidence>
<comment type="catalytic activity">
    <reaction evidence="13">
        <text>1-hexadecanoyl-2-acetyl-sn-glycero-3-phosphocholine + H2O = 1-hexadecanoyl-sn-glycero-3-phosphocholine + acetate + H(+)</text>
        <dbReference type="Rhea" id="RHEA:41203"/>
        <dbReference type="ChEBI" id="CHEBI:15377"/>
        <dbReference type="ChEBI" id="CHEBI:15378"/>
        <dbReference type="ChEBI" id="CHEBI:30089"/>
        <dbReference type="ChEBI" id="CHEBI:72998"/>
        <dbReference type="ChEBI" id="CHEBI:75219"/>
    </reaction>
    <physiologicalReaction direction="left-to-right" evidence="13">
        <dbReference type="Rhea" id="RHEA:41204"/>
    </physiologicalReaction>
</comment>
<evidence type="ECO:0000256" key="21">
    <source>
        <dbReference type="ARBA" id="ARBA00048288"/>
    </source>
</evidence>
<comment type="catalytic activity">
    <reaction evidence="19">
        <text>a 1-O-alkyl-2-acetyl-sn-glycero-3-phosphocholine + H2O = a 1-O-alkyl-sn-glycero-3-phosphocholine + acetate + H(+)</text>
        <dbReference type="Rhea" id="RHEA:17777"/>
        <dbReference type="ChEBI" id="CHEBI:15377"/>
        <dbReference type="ChEBI" id="CHEBI:15378"/>
        <dbReference type="ChEBI" id="CHEBI:30089"/>
        <dbReference type="ChEBI" id="CHEBI:30909"/>
        <dbReference type="ChEBI" id="CHEBI:36707"/>
        <dbReference type="EC" id="3.1.1.47"/>
    </reaction>
    <physiologicalReaction direction="left-to-right" evidence="19">
        <dbReference type="Rhea" id="RHEA:17778"/>
    </physiologicalReaction>
</comment>
<feature type="active site" description="Charge relay system" evidence="28">
    <location>
        <position position="349"/>
    </location>
</feature>
<evidence type="ECO:0000256" key="25">
    <source>
        <dbReference type="ARBA" id="ARBA00049093"/>
    </source>
</evidence>
<dbReference type="GeneID" id="102008258"/>
<evidence type="ECO:0000313" key="31">
    <source>
        <dbReference type="Proteomes" id="UP000694398"/>
    </source>
</evidence>
<comment type="subcellular location">
    <subcellularLocation>
        <location evidence="1">Secreted</location>
        <location evidence="1">Extracellular space</location>
    </subcellularLocation>
</comment>
<keyword evidence="5" id="KW-0595">Phospholipid degradation</keyword>
<evidence type="ECO:0000256" key="17">
    <source>
        <dbReference type="ARBA" id="ARBA00041198"/>
    </source>
</evidence>
<feature type="chain" id="PRO_5034805810" description="Platelet-activating factor acetylhydrolase" evidence="29">
    <location>
        <begin position="22"/>
        <end position="441"/>
    </location>
</feature>
<dbReference type="GO" id="GO:0034440">
    <property type="term" value="P:lipid oxidation"/>
    <property type="evidence" value="ECO:0007669"/>
    <property type="project" value="Ensembl"/>
</dbReference>
<dbReference type="InterPro" id="IPR016715">
    <property type="entry name" value="PAF_acetylhydro_eukaryote"/>
</dbReference>
<keyword evidence="7 27" id="KW-0378">Hydrolase</keyword>
<sequence>MAPPKLHMLFCLSSCLVLVHPLERQAVTPVTHTQSAWIPGIQSLLPTESFHHTVIPKGSGPYSVGCTDLMSGYTNQSTFLRLYYPSQDEDFPEALWIPNKEYFLGISKVLGSPSILGKVLSALYGSKTVPAKWNSPLRTGEKYPLIIFSHGLGAFRTIYSAIGIELASHGFIVAAVEHRDESAAATYYFQDETAAESGNKSWLYFKSAHVYSEMLRKEQVQQRAEECSQALTLLLNLDEGKPVENVLDLQFDLQQLKGSLDRNKTAIIGHSFGGATVIQVLSEDKRFRCGIALDPWMFPLGEEVHSKICQPLFFINSEYFQSDDDIAKLKKFYQPHKERKMIAVRGSLHHNFVDFTFAPGNLVGQWLSLKGKIDSKVAMDIFNRASLAFLQKYLGLDKNFDQWNSLMEGDDENLILEDRFDVVTLSTTLQSSTETEKGNLR</sequence>
<dbReference type="GO" id="GO:0034441">
    <property type="term" value="P:plasma lipoprotein particle oxidation"/>
    <property type="evidence" value="ECO:0007669"/>
    <property type="project" value="Ensembl"/>
</dbReference>
<dbReference type="Proteomes" id="UP000694398">
    <property type="component" value="Unassembled WGS sequence"/>
</dbReference>
<dbReference type="GeneTree" id="ENSGT00390000005233"/>
<keyword evidence="9 27" id="KW-0443">Lipid metabolism</keyword>
<organism evidence="30 31">
    <name type="scientific">Chinchilla lanigera</name>
    <name type="common">Long-tailed chinchilla</name>
    <name type="synonym">Chinchilla villidera</name>
    <dbReference type="NCBI Taxonomy" id="34839"/>
    <lineage>
        <taxon>Eukaryota</taxon>
        <taxon>Metazoa</taxon>
        <taxon>Chordata</taxon>
        <taxon>Craniata</taxon>
        <taxon>Vertebrata</taxon>
        <taxon>Euteleostomi</taxon>
        <taxon>Mammalia</taxon>
        <taxon>Eutheria</taxon>
        <taxon>Euarchontoglires</taxon>
        <taxon>Glires</taxon>
        <taxon>Rodentia</taxon>
        <taxon>Hystricomorpha</taxon>
        <taxon>Chinchillidae</taxon>
        <taxon>Chinchilla</taxon>
    </lineage>
</organism>
<dbReference type="InterPro" id="IPR029058">
    <property type="entry name" value="AB_hydrolase_fold"/>
</dbReference>
<evidence type="ECO:0000256" key="7">
    <source>
        <dbReference type="ARBA" id="ARBA00022801"/>
    </source>
</evidence>
<comment type="catalytic activity">
    <reaction evidence="26">
        <text>1-hexadecanoyl-2-butanoyl-sn-glycero-3-phosphocholine + H2O = butanoate + 1-hexadecanoyl-sn-glycero-3-phosphocholine + H(+)</text>
        <dbReference type="Rhea" id="RHEA:41195"/>
        <dbReference type="ChEBI" id="CHEBI:15377"/>
        <dbReference type="ChEBI" id="CHEBI:15378"/>
        <dbReference type="ChEBI" id="CHEBI:17968"/>
        <dbReference type="ChEBI" id="CHEBI:72998"/>
        <dbReference type="ChEBI" id="CHEBI:77832"/>
    </reaction>
    <physiologicalReaction direction="left-to-right" evidence="26">
        <dbReference type="Rhea" id="RHEA:41196"/>
    </physiologicalReaction>
</comment>
<evidence type="ECO:0000256" key="19">
    <source>
        <dbReference type="ARBA" id="ARBA00048078"/>
    </source>
</evidence>
<evidence type="ECO:0000256" key="14">
    <source>
        <dbReference type="ARBA" id="ARBA00036628"/>
    </source>
</evidence>
<dbReference type="GO" id="GO:0047499">
    <property type="term" value="F:calcium-independent phospholipase A2 activity"/>
    <property type="evidence" value="ECO:0007669"/>
    <property type="project" value="Ensembl"/>
</dbReference>
<dbReference type="PANTHER" id="PTHR10272">
    <property type="entry name" value="PLATELET-ACTIVATING FACTOR ACETYLHYDROLASE"/>
    <property type="match status" value="1"/>
</dbReference>
<dbReference type="RefSeq" id="XP_005389921.1">
    <property type="nucleotide sequence ID" value="XM_005389864.2"/>
</dbReference>
<comment type="catalytic activity">
    <reaction evidence="22">
        <text>1-hexadecanoyl-2-glutaroyl-sn-glycero-3-phosphocholine + H2O = glutarate + 1-hexadecanoyl-sn-glycero-3-phosphocholine + H(+)</text>
        <dbReference type="Rhea" id="RHEA:41159"/>
        <dbReference type="ChEBI" id="CHEBI:15377"/>
        <dbReference type="ChEBI" id="CHEBI:15378"/>
        <dbReference type="ChEBI" id="CHEBI:30921"/>
        <dbReference type="ChEBI" id="CHEBI:72998"/>
        <dbReference type="ChEBI" id="CHEBI:77756"/>
    </reaction>
    <physiologicalReaction direction="left-to-right" evidence="22">
        <dbReference type="Rhea" id="RHEA:41160"/>
    </physiologicalReaction>
</comment>
<dbReference type="SUPFAM" id="SSF53474">
    <property type="entry name" value="alpha/beta-Hydrolases"/>
    <property type="match status" value="1"/>
</dbReference>
<feature type="active site" description="Charge relay system" evidence="28">
    <location>
        <position position="294"/>
    </location>
</feature>
<keyword evidence="31" id="KW-1185">Reference proteome</keyword>
<keyword evidence="6 29" id="KW-0732">Signal</keyword>
<evidence type="ECO:0000256" key="4">
    <source>
        <dbReference type="ARBA" id="ARBA00022525"/>
    </source>
</evidence>
<comment type="catalytic activity">
    <reaction evidence="18">
        <text>1-hexadecanoyl-2-(5-oxopentanoyl)-sn-glycero-3-phosphocholine + H2O = 5-oxopentanoate + 1-hexadecanoyl-sn-glycero-3-phosphocholine + H(+)</text>
        <dbReference type="Rhea" id="RHEA:40483"/>
        <dbReference type="ChEBI" id="CHEBI:15377"/>
        <dbReference type="ChEBI" id="CHEBI:15378"/>
        <dbReference type="ChEBI" id="CHEBI:16120"/>
        <dbReference type="ChEBI" id="CHEBI:72998"/>
        <dbReference type="ChEBI" id="CHEBI:77890"/>
    </reaction>
    <physiologicalReaction direction="left-to-right" evidence="18">
        <dbReference type="Rhea" id="RHEA:40484"/>
    </physiologicalReaction>
</comment>
<reference evidence="30" key="1">
    <citation type="submission" date="2025-08" db="UniProtKB">
        <authorList>
            <consortium name="Ensembl"/>
        </authorList>
    </citation>
    <scope>IDENTIFICATION</scope>
</reference>
<comment type="catalytic activity">
    <reaction evidence="14">
        <text>1-O-decyl-2-acetyl-sn-glycero-3-phosphocholine + H2O = 1-O-decyl-sn-glycero-3-phosphocholine + acetate + H(+)</text>
        <dbReference type="Rhea" id="RHEA:41376"/>
        <dbReference type="ChEBI" id="CHEBI:15377"/>
        <dbReference type="ChEBI" id="CHEBI:15378"/>
        <dbReference type="ChEBI" id="CHEBI:30089"/>
        <dbReference type="ChEBI" id="CHEBI:78108"/>
        <dbReference type="ChEBI" id="CHEBI:78109"/>
    </reaction>
    <physiologicalReaction direction="left-to-right" evidence="14">
        <dbReference type="Rhea" id="RHEA:41377"/>
    </physiologicalReaction>
</comment>
<accession>A0A8C2VHZ4</accession>
<evidence type="ECO:0000256" key="15">
    <source>
        <dbReference type="ARBA" id="ARBA00036806"/>
    </source>
</evidence>
<dbReference type="GO" id="GO:0003847">
    <property type="term" value="F:1-alkyl-2-acetylglycerophosphocholine esterase activity"/>
    <property type="evidence" value="ECO:0007669"/>
    <property type="project" value="UniProtKB-UniRule"/>
</dbReference>
<dbReference type="PANTHER" id="PTHR10272:SF12">
    <property type="entry name" value="PLATELET-ACTIVATING FACTOR ACETYLHYDROLASE"/>
    <property type="match status" value="1"/>
</dbReference>
<dbReference type="RefSeq" id="XP_013372551.1">
    <property type="nucleotide sequence ID" value="XM_013517097.1"/>
</dbReference>
<dbReference type="PIRSF" id="PIRSF018169">
    <property type="entry name" value="PAF_acetylhydrolase"/>
    <property type="match status" value="1"/>
</dbReference>